<keyword evidence="5 9" id="KW-1133">Transmembrane helix</keyword>
<feature type="binding site" evidence="7">
    <location>
        <position position="24"/>
    </location>
    <ligand>
        <name>Ca(2+)</name>
        <dbReference type="ChEBI" id="CHEBI:29108"/>
    </ligand>
</feature>
<evidence type="ECO:0000256" key="9">
    <source>
        <dbReference type="SAM" id="Phobius"/>
    </source>
</evidence>
<dbReference type="GeneID" id="36322232"/>
<feature type="binding site" evidence="8">
    <location>
        <position position="234"/>
    </location>
    <ligand>
        <name>Zn(2+)</name>
        <dbReference type="ChEBI" id="CHEBI:29105"/>
        <note>catalytic</note>
    </ligand>
</feature>
<evidence type="ECO:0008006" key="12">
    <source>
        <dbReference type="Google" id="ProtNLM"/>
    </source>
</evidence>
<dbReference type="GO" id="GO:0046514">
    <property type="term" value="P:ceramide catabolic process"/>
    <property type="evidence" value="ECO:0007669"/>
    <property type="project" value="TreeGrafter"/>
</dbReference>
<dbReference type="AlphaFoldDB" id="A0A1X6NEN3"/>
<dbReference type="STRING" id="670580.A0A1X6NEN3"/>
<evidence type="ECO:0000256" key="2">
    <source>
        <dbReference type="ARBA" id="ARBA00009780"/>
    </source>
</evidence>
<feature type="binding site" evidence="7">
    <location>
        <position position="23"/>
    </location>
    <ligand>
        <name>Ca(2+)</name>
        <dbReference type="ChEBI" id="CHEBI:29108"/>
    </ligand>
</feature>
<keyword evidence="8" id="KW-0862">Zinc</keyword>
<name>A0A1X6NEN3_9APHY</name>
<proteinExistence type="inferred from homology"/>
<feature type="transmembrane region" description="Helical" evidence="9">
    <location>
        <begin position="100"/>
        <end position="118"/>
    </location>
</feature>
<evidence type="ECO:0000313" key="10">
    <source>
        <dbReference type="EMBL" id="OSX67088.1"/>
    </source>
</evidence>
<evidence type="ECO:0000256" key="3">
    <source>
        <dbReference type="ARBA" id="ARBA00022692"/>
    </source>
</evidence>
<dbReference type="OrthoDB" id="187171at2759"/>
<evidence type="ECO:0000256" key="6">
    <source>
        <dbReference type="ARBA" id="ARBA00023136"/>
    </source>
</evidence>
<feature type="binding site" evidence="7">
    <location>
        <position position="28"/>
    </location>
    <ligand>
        <name>Ca(2+)</name>
        <dbReference type="ChEBI" id="CHEBI:29108"/>
    </ligand>
</feature>
<feature type="transmembrane region" description="Helical" evidence="9">
    <location>
        <begin position="236"/>
        <end position="259"/>
    </location>
</feature>
<dbReference type="GO" id="GO:0046513">
    <property type="term" value="P:ceramide biosynthetic process"/>
    <property type="evidence" value="ECO:0007669"/>
    <property type="project" value="TreeGrafter"/>
</dbReference>
<evidence type="ECO:0000256" key="7">
    <source>
        <dbReference type="PIRSR" id="PIRSR608901-1"/>
    </source>
</evidence>
<feature type="binding site" evidence="7">
    <location>
        <position position="37"/>
    </location>
    <ligand>
        <name>Ca(2+)</name>
        <dbReference type="ChEBI" id="CHEBI:29108"/>
    </ligand>
</feature>
<keyword evidence="11" id="KW-1185">Reference proteome</keyword>
<sequence>MSPGNGTLIPLPHFWGPVTATLDWCEANYQFSRYIAEAANTFSNLFSISLAFYGAYRAHAQSLPPRYLLGYTGFALVGVGSFIFHATLRFEAQLADELPMVYVASYCTAILFDTVPGFGLKGSPAVILATVFMIFNVLFTWSYYLNRNPVYHQVVFAGLLGIIALRTLYLLRNAEIAEKVPKDVKSTVTRLFLSGAGTFAFGFFIWNLDNIFCDVVTRWKHILGWPAAFLLEGHSWWHILTATGTYLMLIGNTYFTLCIKDDYRKYAIKPVLRVPHLERVDKDKTQ</sequence>
<accession>A0A1X6NEN3</accession>
<comment type="cofactor">
    <cofactor evidence="8">
        <name>Zn(2+)</name>
        <dbReference type="ChEBI" id="CHEBI:29105"/>
    </cofactor>
</comment>
<feature type="transmembrane region" description="Helical" evidence="9">
    <location>
        <begin position="38"/>
        <end position="56"/>
    </location>
</feature>
<keyword evidence="7" id="KW-0479">Metal-binding</keyword>
<dbReference type="GO" id="GO:0016811">
    <property type="term" value="F:hydrolase activity, acting on carbon-nitrogen (but not peptide) bonds, in linear amides"/>
    <property type="evidence" value="ECO:0007669"/>
    <property type="project" value="InterPro"/>
</dbReference>
<feature type="binding site" evidence="8">
    <location>
        <position position="238"/>
    </location>
    <ligand>
        <name>Zn(2+)</name>
        <dbReference type="ChEBI" id="CHEBI:29105"/>
        <note>catalytic</note>
    </ligand>
</feature>
<dbReference type="PANTHER" id="PTHR46187:SF3">
    <property type="entry name" value="ALKALINE CERAMIDASE 3"/>
    <property type="match status" value="1"/>
</dbReference>
<keyword evidence="3 9" id="KW-0812">Transmembrane</keyword>
<feature type="transmembrane region" description="Helical" evidence="9">
    <location>
        <begin position="68"/>
        <end position="88"/>
    </location>
</feature>
<feature type="transmembrane region" description="Helical" evidence="9">
    <location>
        <begin position="125"/>
        <end position="144"/>
    </location>
</feature>
<comment type="subcellular location">
    <subcellularLocation>
        <location evidence="1">Membrane</location>
        <topology evidence="1">Multi-pass membrane protein</topology>
    </subcellularLocation>
</comment>
<feature type="binding site" evidence="8">
    <location>
        <position position="85"/>
    </location>
    <ligand>
        <name>Zn(2+)</name>
        <dbReference type="ChEBI" id="CHEBI:29105"/>
        <note>catalytic</note>
    </ligand>
</feature>
<reference evidence="10 11" key="1">
    <citation type="submission" date="2017-04" db="EMBL/GenBank/DDBJ databases">
        <title>Genome Sequence of the Model Brown-Rot Fungus Postia placenta SB12.</title>
        <authorList>
            <consortium name="DOE Joint Genome Institute"/>
            <person name="Gaskell J."/>
            <person name="Kersten P."/>
            <person name="Larrondo L.F."/>
            <person name="Canessa P."/>
            <person name="Martinez D."/>
            <person name="Hibbett D."/>
            <person name="Schmoll M."/>
            <person name="Kubicek C.P."/>
            <person name="Martinez A.T."/>
            <person name="Yadav J."/>
            <person name="Master E."/>
            <person name="Magnuson J.K."/>
            <person name="James T."/>
            <person name="Yaver D."/>
            <person name="Berka R."/>
            <person name="Labutti K."/>
            <person name="Lipzen A."/>
            <person name="Aerts A."/>
            <person name="Barry K."/>
            <person name="Henrissat B."/>
            <person name="Blanchette R."/>
            <person name="Grigoriev I."/>
            <person name="Cullen D."/>
        </authorList>
    </citation>
    <scope>NUCLEOTIDE SEQUENCE [LARGE SCALE GENOMIC DNA]</scope>
    <source>
        <strain evidence="10 11">MAD-698-R-SB12</strain>
    </source>
</reference>
<keyword evidence="4" id="KW-0378">Hydrolase</keyword>
<organism evidence="10 11">
    <name type="scientific">Postia placenta MAD-698-R-SB12</name>
    <dbReference type="NCBI Taxonomy" id="670580"/>
    <lineage>
        <taxon>Eukaryota</taxon>
        <taxon>Fungi</taxon>
        <taxon>Dikarya</taxon>
        <taxon>Basidiomycota</taxon>
        <taxon>Agaricomycotina</taxon>
        <taxon>Agaricomycetes</taxon>
        <taxon>Polyporales</taxon>
        <taxon>Adustoporiaceae</taxon>
        <taxon>Rhodonia</taxon>
    </lineage>
</organism>
<dbReference type="Pfam" id="PF05875">
    <property type="entry name" value="Ceramidase"/>
    <property type="match status" value="1"/>
</dbReference>
<dbReference type="EMBL" id="KZ110591">
    <property type="protein sequence ID" value="OSX67088.1"/>
    <property type="molecule type" value="Genomic_DNA"/>
</dbReference>
<keyword evidence="7" id="KW-0106">Calcium</keyword>
<gene>
    <name evidence="10" type="ORF">POSPLADRAFT_1037856</name>
</gene>
<evidence type="ECO:0000256" key="5">
    <source>
        <dbReference type="ARBA" id="ARBA00022989"/>
    </source>
</evidence>
<evidence type="ECO:0000256" key="4">
    <source>
        <dbReference type="ARBA" id="ARBA00022801"/>
    </source>
</evidence>
<feature type="transmembrane region" description="Helical" evidence="9">
    <location>
        <begin position="150"/>
        <end position="171"/>
    </location>
</feature>
<feature type="binding site" evidence="7">
    <location>
        <position position="26"/>
    </location>
    <ligand>
        <name>Ca(2+)</name>
        <dbReference type="ChEBI" id="CHEBI:29108"/>
    </ligand>
</feature>
<keyword evidence="6 9" id="KW-0472">Membrane</keyword>
<evidence type="ECO:0000256" key="1">
    <source>
        <dbReference type="ARBA" id="ARBA00004141"/>
    </source>
</evidence>
<protein>
    <recommendedName>
        <fullName evidence="12">Alkaline phytoceramidase</fullName>
    </recommendedName>
</protein>
<comment type="similarity">
    <text evidence="2">Belongs to the alkaline ceramidase family.</text>
</comment>
<dbReference type="PANTHER" id="PTHR46187">
    <property type="entry name" value="ALKALINE CERAMIDASE 3"/>
    <property type="match status" value="1"/>
</dbReference>
<evidence type="ECO:0000256" key="8">
    <source>
        <dbReference type="PIRSR" id="PIRSR608901-2"/>
    </source>
</evidence>
<dbReference type="InterPro" id="IPR008901">
    <property type="entry name" value="ACER"/>
</dbReference>
<dbReference type="GO" id="GO:0046872">
    <property type="term" value="F:metal ion binding"/>
    <property type="evidence" value="ECO:0007669"/>
    <property type="project" value="UniProtKB-KW"/>
</dbReference>
<dbReference type="GO" id="GO:0005789">
    <property type="term" value="C:endoplasmic reticulum membrane"/>
    <property type="evidence" value="ECO:0007669"/>
    <property type="project" value="TreeGrafter"/>
</dbReference>
<dbReference type="RefSeq" id="XP_024343882.1">
    <property type="nucleotide sequence ID" value="XM_024477282.1"/>
</dbReference>
<feature type="transmembrane region" description="Helical" evidence="9">
    <location>
        <begin position="191"/>
        <end position="208"/>
    </location>
</feature>
<evidence type="ECO:0000313" key="11">
    <source>
        <dbReference type="Proteomes" id="UP000194127"/>
    </source>
</evidence>
<dbReference type="Proteomes" id="UP000194127">
    <property type="component" value="Unassembled WGS sequence"/>
</dbReference>